<organism evidence="6 7">
    <name type="scientific">Rossellomorea vietnamensis</name>
    <dbReference type="NCBI Taxonomy" id="218284"/>
    <lineage>
        <taxon>Bacteria</taxon>
        <taxon>Bacillati</taxon>
        <taxon>Bacillota</taxon>
        <taxon>Bacilli</taxon>
        <taxon>Bacillales</taxon>
        <taxon>Bacillaceae</taxon>
        <taxon>Rossellomorea</taxon>
    </lineage>
</organism>
<evidence type="ECO:0000256" key="3">
    <source>
        <dbReference type="SAM" id="SignalP"/>
    </source>
</evidence>
<evidence type="ECO:0000256" key="1">
    <source>
        <dbReference type="ARBA" id="ARBA00022729"/>
    </source>
</evidence>
<dbReference type="InterPro" id="IPR059180">
    <property type="entry name" value="3D_YorM"/>
</dbReference>
<gene>
    <name evidence="6" type="ORF">FZC79_21625</name>
</gene>
<dbReference type="SUPFAM" id="SSF50685">
    <property type="entry name" value="Barwin-like endoglucanases"/>
    <property type="match status" value="1"/>
</dbReference>
<dbReference type="InterPro" id="IPR018392">
    <property type="entry name" value="LysM"/>
</dbReference>
<dbReference type="Pfam" id="PF06725">
    <property type="entry name" value="3D"/>
    <property type="match status" value="1"/>
</dbReference>
<reference evidence="6 7" key="1">
    <citation type="submission" date="2019-08" db="EMBL/GenBank/DDBJ databases">
        <title>Bacillus genomes from the desert of Cuatro Cienegas, Coahuila.</title>
        <authorList>
            <person name="Olmedo-Alvarez G."/>
        </authorList>
    </citation>
    <scope>NUCLEOTIDE SEQUENCE [LARGE SCALE GENOMIC DNA]</scope>
    <source>
        <strain evidence="6 7">CH40_1T</strain>
    </source>
</reference>
<dbReference type="InterPro" id="IPR001387">
    <property type="entry name" value="Cro/C1-type_HTH"/>
</dbReference>
<dbReference type="GO" id="GO:0004553">
    <property type="term" value="F:hydrolase activity, hydrolyzing O-glycosyl compounds"/>
    <property type="evidence" value="ECO:0007669"/>
    <property type="project" value="InterPro"/>
</dbReference>
<dbReference type="GO" id="GO:0019867">
    <property type="term" value="C:outer membrane"/>
    <property type="evidence" value="ECO:0007669"/>
    <property type="project" value="InterPro"/>
</dbReference>
<dbReference type="PANTHER" id="PTHR39160">
    <property type="entry name" value="CELL WALL-BINDING PROTEIN YOCH"/>
    <property type="match status" value="1"/>
</dbReference>
<dbReference type="InterPro" id="IPR036908">
    <property type="entry name" value="RlpA-like_sf"/>
</dbReference>
<dbReference type="PROSITE" id="PS51782">
    <property type="entry name" value="LYSM"/>
    <property type="match status" value="2"/>
</dbReference>
<dbReference type="PANTHER" id="PTHR39160:SF6">
    <property type="entry name" value="CELL WALL-BINDING PROTEIN YOCH"/>
    <property type="match status" value="1"/>
</dbReference>
<dbReference type="PROSITE" id="PS50943">
    <property type="entry name" value="HTH_CROC1"/>
    <property type="match status" value="1"/>
</dbReference>
<dbReference type="EMBL" id="VTEH01000027">
    <property type="protein sequence ID" value="TYR72741.1"/>
    <property type="molecule type" value="Genomic_DNA"/>
</dbReference>
<feature type="signal peptide" evidence="3">
    <location>
        <begin position="1"/>
        <end position="22"/>
    </location>
</feature>
<comment type="caution">
    <text evidence="6">The sequence shown here is derived from an EMBL/GenBank/DDBJ whole genome shotgun (WGS) entry which is preliminary data.</text>
</comment>
<sequence>MKKTVITLATAASLTLTMGAGASAENVEVKKGDTLWGLSKEYGTSVEDLLRWNNLNSDLIYPNQQLRVSSTENYTVESGDTLWGIAKYYGVSVNELMNTNSLTSDIIHPGQNLVIDLDNRGVATLVNQQEQATATQQTTEEPAAEPAAEETASAAPAAVEDTVPAQPTETPVNTQPTQEAANAITVSATAYTAYCEGCSGTTRTGVDLIANPDAKVIAVDPNVIPLGTEVYVEGYGYATAQDTGGAIKGNKIDVFIPERQDALDWGVRSVKVTILD</sequence>
<keyword evidence="1 3" id="KW-0732">Signal</keyword>
<evidence type="ECO:0000256" key="2">
    <source>
        <dbReference type="SAM" id="MobiDB-lite"/>
    </source>
</evidence>
<dbReference type="Proteomes" id="UP000323317">
    <property type="component" value="Unassembled WGS sequence"/>
</dbReference>
<dbReference type="RefSeq" id="WP_148948738.1">
    <property type="nucleotide sequence ID" value="NZ_VTEH01000027.1"/>
</dbReference>
<evidence type="ECO:0000313" key="7">
    <source>
        <dbReference type="Proteomes" id="UP000323317"/>
    </source>
</evidence>
<evidence type="ECO:0000313" key="6">
    <source>
        <dbReference type="EMBL" id="TYR72741.1"/>
    </source>
</evidence>
<name>A0A5D4K5Q7_9BACI</name>
<feature type="domain" description="HTH cro/C1-type" evidence="4">
    <location>
        <begin position="78"/>
        <end position="96"/>
    </location>
</feature>
<feature type="region of interest" description="Disordered" evidence="2">
    <location>
        <begin position="130"/>
        <end position="178"/>
    </location>
</feature>
<feature type="chain" id="PRO_5022753773" evidence="3">
    <location>
        <begin position="23"/>
        <end position="276"/>
    </location>
</feature>
<evidence type="ECO:0000259" key="5">
    <source>
        <dbReference type="PROSITE" id="PS51782"/>
    </source>
</evidence>
<dbReference type="AlphaFoldDB" id="A0A5D4K5Q7"/>
<dbReference type="SUPFAM" id="SSF54106">
    <property type="entry name" value="LysM domain"/>
    <property type="match status" value="2"/>
</dbReference>
<evidence type="ECO:0000259" key="4">
    <source>
        <dbReference type="PROSITE" id="PS50943"/>
    </source>
</evidence>
<feature type="compositionally biased region" description="Polar residues" evidence="2">
    <location>
        <begin position="165"/>
        <end position="178"/>
    </location>
</feature>
<dbReference type="InterPro" id="IPR010611">
    <property type="entry name" value="3D_dom"/>
</dbReference>
<dbReference type="InterPro" id="IPR036779">
    <property type="entry name" value="LysM_dom_sf"/>
</dbReference>
<protein>
    <submittedName>
        <fullName evidence="6">LysM peptidoglycan-binding domain-containing protein</fullName>
    </submittedName>
</protein>
<accession>A0A5D4K5Q7</accession>
<dbReference type="Gene3D" id="2.40.40.10">
    <property type="entry name" value="RlpA-like domain"/>
    <property type="match status" value="1"/>
</dbReference>
<feature type="compositionally biased region" description="Low complexity" evidence="2">
    <location>
        <begin position="130"/>
        <end position="158"/>
    </location>
</feature>
<dbReference type="GO" id="GO:0009254">
    <property type="term" value="P:peptidoglycan turnover"/>
    <property type="evidence" value="ECO:0007669"/>
    <property type="project" value="InterPro"/>
</dbReference>
<dbReference type="InterPro" id="IPR051933">
    <property type="entry name" value="Resuscitation_pf_RpfB"/>
</dbReference>
<dbReference type="SMART" id="SM00257">
    <property type="entry name" value="LysM"/>
    <property type="match status" value="2"/>
</dbReference>
<dbReference type="CDD" id="cd14667">
    <property type="entry name" value="3D_containing_proteins"/>
    <property type="match status" value="1"/>
</dbReference>
<dbReference type="Pfam" id="PF01476">
    <property type="entry name" value="LysM"/>
    <property type="match status" value="2"/>
</dbReference>
<feature type="domain" description="LysM" evidence="5">
    <location>
        <begin position="72"/>
        <end position="115"/>
    </location>
</feature>
<feature type="domain" description="LysM" evidence="5">
    <location>
        <begin position="25"/>
        <end position="68"/>
    </location>
</feature>
<dbReference type="Gene3D" id="3.10.350.10">
    <property type="entry name" value="LysM domain"/>
    <property type="match status" value="2"/>
</dbReference>
<dbReference type="CDD" id="cd00118">
    <property type="entry name" value="LysM"/>
    <property type="match status" value="2"/>
</dbReference>
<proteinExistence type="predicted"/>